<feature type="region of interest" description="Disordered" evidence="1">
    <location>
        <begin position="1"/>
        <end position="61"/>
    </location>
</feature>
<feature type="domain" description="Retrotransposon gag" evidence="2">
    <location>
        <begin position="185"/>
        <end position="257"/>
    </location>
</feature>
<dbReference type="Proteomes" id="UP001153555">
    <property type="component" value="Unassembled WGS sequence"/>
</dbReference>
<keyword evidence="4" id="KW-1185">Reference proteome</keyword>
<dbReference type="EMBL" id="CACSLK010027773">
    <property type="protein sequence ID" value="CAA0829086.1"/>
    <property type="molecule type" value="Genomic_DNA"/>
</dbReference>
<evidence type="ECO:0000256" key="1">
    <source>
        <dbReference type="SAM" id="MobiDB-lite"/>
    </source>
</evidence>
<protein>
    <recommendedName>
        <fullName evidence="2">Retrotransposon gag domain-containing protein</fullName>
    </recommendedName>
</protein>
<feature type="region of interest" description="Disordered" evidence="1">
    <location>
        <begin position="306"/>
        <end position="329"/>
    </location>
</feature>
<accession>A0A9N7RGY2</accession>
<evidence type="ECO:0000313" key="3">
    <source>
        <dbReference type="EMBL" id="CAA0829086.1"/>
    </source>
</evidence>
<comment type="caution">
    <text evidence="3">The sequence shown here is derived from an EMBL/GenBank/DDBJ whole genome shotgun (WGS) entry which is preliminary data.</text>
</comment>
<dbReference type="Pfam" id="PF03732">
    <property type="entry name" value="Retrotrans_gag"/>
    <property type="match status" value="1"/>
</dbReference>
<dbReference type="AlphaFoldDB" id="A0A9N7RGY2"/>
<organism evidence="3 4">
    <name type="scientific">Striga hermonthica</name>
    <name type="common">Purple witchweed</name>
    <name type="synonym">Buchnera hermonthica</name>
    <dbReference type="NCBI Taxonomy" id="68872"/>
    <lineage>
        <taxon>Eukaryota</taxon>
        <taxon>Viridiplantae</taxon>
        <taxon>Streptophyta</taxon>
        <taxon>Embryophyta</taxon>
        <taxon>Tracheophyta</taxon>
        <taxon>Spermatophyta</taxon>
        <taxon>Magnoliopsida</taxon>
        <taxon>eudicotyledons</taxon>
        <taxon>Gunneridae</taxon>
        <taxon>Pentapetalae</taxon>
        <taxon>asterids</taxon>
        <taxon>lamiids</taxon>
        <taxon>Lamiales</taxon>
        <taxon>Orobanchaceae</taxon>
        <taxon>Buchnereae</taxon>
        <taxon>Striga</taxon>
    </lineage>
</organism>
<proteinExistence type="predicted"/>
<feature type="compositionally biased region" description="Polar residues" evidence="1">
    <location>
        <begin position="1"/>
        <end position="10"/>
    </location>
</feature>
<name>A0A9N7RGY2_STRHE</name>
<evidence type="ECO:0000313" key="4">
    <source>
        <dbReference type="Proteomes" id="UP001153555"/>
    </source>
</evidence>
<feature type="non-terminal residue" evidence="3">
    <location>
        <position position="1"/>
    </location>
</feature>
<sequence>RVASPNSGDSMDNIPLRRRRPAFGSMDEPEEDEIVSSQPTAPFPSNSPPKHSSTKKSSKNLSSTTFSHSWFKPDKIGQPLGWTFIRPSSSDRYDQPPRDCYPFFEVQFKLGLRFPLNRDVVRICEWLSLPLHQLPPNAILAQFRDYHAEKFSGQGDPRIVDEWIQGLEFIFEVMECPDRYRVVCAQLQLTGDARLWLNAYWSMRPGEKTGCTWDMFKELVRDKYYPSYYRAEMERQFLALQERSGSLTDFTQQFVTTSWDTGLRPTLVPFLSPRRWTLVSGGRQFVIVPSHPPQLSHLQLHQLYQPHSQQRRRRGRERAHRLTGGPDRDSSRFHRARLVVDFTGESVVLDWTSATIARGRDILRVA</sequence>
<feature type="non-terminal residue" evidence="3">
    <location>
        <position position="366"/>
    </location>
</feature>
<dbReference type="InterPro" id="IPR005162">
    <property type="entry name" value="Retrotrans_gag_dom"/>
</dbReference>
<evidence type="ECO:0000259" key="2">
    <source>
        <dbReference type="Pfam" id="PF03732"/>
    </source>
</evidence>
<gene>
    <name evidence="3" type="ORF">SHERM_24677</name>
</gene>
<reference evidence="3" key="1">
    <citation type="submission" date="2019-12" db="EMBL/GenBank/DDBJ databases">
        <authorList>
            <person name="Scholes J."/>
        </authorList>
    </citation>
    <scope>NUCLEOTIDE SEQUENCE</scope>
</reference>
<feature type="compositionally biased region" description="Basic residues" evidence="1">
    <location>
        <begin position="309"/>
        <end position="321"/>
    </location>
</feature>